<evidence type="ECO:0000313" key="4">
    <source>
        <dbReference type="Proteomes" id="UP001203338"/>
    </source>
</evidence>
<evidence type="ECO:0000256" key="1">
    <source>
        <dbReference type="SAM" id="Phobius"/>
    </source>
</evidence>
<keyword evidence="1" id="KW-1133">Transmembrane helix</keyword>
<sequence length="475" mass="52892">MPLNNYPKLTEFSLALTAGILLPLGLPPVDISFLSLLGASLLFSRTQLDGMRSIAIAILGFAFGYTITGQFWFLCHQILLPQHQSIAETLEIVLQQLLIPILSIILILGFYPTCRKVLNLARFSIGSSILFACLWVIYEVLYSLIPLTYPPLLIAGYSTIGFQSDSLFPIMGPFGGSFVLMLAASLLSSLFYQLSKKHPRHVISLVLTLILTLITPFLCNHHEWTVSYDKRPFSYAMQTRIDADQVSSSLNKTLGTVSPKLVIFGNTFSRDVNGNWPKYLSKLDSYSNTAFLARFKSDQKNCPTYYCTFGEGDGCTCAYDHIPSADVFKAGLPVHNPSTFRHPAVDAYRIMITGNSDDLTPYFISSKVIGAEAIIVYDVSISSKVLQDRLLRINQSRALETGRPVLRYSEKGVAAEINHRGEVKARYYPEHIFASGSITPMTKPTPFMLLGPYAPLSVVTLCLVFFAYRRLFHSL</sequence>
<evidence type="ECO:0000313" key="3">
    <source>
        <dbReference type="EMBL" id="MCL6270075.1"/>
    </source>
</evidence>
<feature type="transmembrane region" description="Helical" evidence="1">
    <location>
        <begin position="20"/>
        <end position="42"/>
    </location>
</feature>
<dbReference type="Proteomes" id="UP001203338">
    <property type="component" value="Unassembled WGS sequence"/>
</dbReference>
<feature type="transmembrane region" description="Helical" evidence="1">
    <location>
        <begin position="202"/>
        <end position="218"/>
    </location>
</feature>
<proteinExistence type="predicted"/>
<feature type="transmembrane region" description="Helical" evidence="1">
    <location>
        <begin position="123"/>
        <end position="147"/>
    </location>
</feature>
<keyword evidence="4" id="KW-1185">Reference proteome</keyword>
<feature type="transmembrane region" description="Helical" evidence="1">
    <location>
        <begin position="447"/>
        <end position="468"/>
    </location>
</feature>
<dbReference type="InterPro" id="IPR004563">
    <property type="entry name" value="Apolipo_AcylTrfase"/>
</dbReference>
<feature type="transmembrane region" description="Helical" evidence="1">
    <location>
        <begin position="93"/>
        <end position="111"/>
    </location>
</feature>
<keyword evidence="1" id="KW-0472">Membrane</keyword>
<organism evidence="3 4">
    <name type="scientific">Parendozoicomonas callyspongiae</name>
    <dbReference type="NCBI Taxonomy" id="2942213"/>
    <lineage>
        <taxon>Bacteria</taxon>
        <taxon>Pseudomonadati</taxon>
        <taxon>Pseudomonadota</taxon>
        <taxon>Gammaproteobacteria</taxon>
        <taxon>Oceanospirillales</taxon>
        <taxon>Endozoicomonadaceae</taxon>
        <taxon>Parendozoicomonas</taxon>
    </lineage>
</organism>
<feature type="transmembrane region" description="Helical" evidence="1">
    <location>
        <begin position="54"/>
        <end position="73"/>
    </location>
</feature>
<accession>A0ABT0PFD7</accession>
<comment type="caution">
    <text evidence="3">The sequence shown here is derived from an EMBL/GenBank/DDBJ whole genome shotgun (WGS) entry which is preliminary data.</text>
</comment>
<reference evidence="3 4" key="1">
    <citation type="submission" date="2022-05" db="EMBL/GenBank/DDBJ databases">
        <authorList>
            <person name="Park J.-S."/>
        </authorList>
    </citation>
    <scope>NUCLEOTIDE SEQUENCE [LARGE SCALE GENOMIC DNA]</scope>
    <source>
        <strain evidence="3 4">2012CJ34-2</strain>
    </source>
</reference>
<keyword evidence="1" id="KW-0812">Transmembrane</keyword>
<evidence type="ECO:0000259" key="2">
    <source>
        <dbReference type="Pfam" id="PF20154"/>
    </source>
</evidence>
<feature type="domain" description="Apolipoprotein N-acyltransferase N-terminal" evidence="2">
    <location>
        <begin position="18"/>
        <end position="185"/>
    </location>
</feature>
<dbReference type="InterPro" id="IPR045378">
    <property type="entry name" value="LNT_N"/>
</dbReference>
<dbReference type="Pfam" id="PF20154">
    <property type="entry name" value="LNT_N"/>
    <property type="match status" value="1"/>
</dbReference>
<protein>
    <recommendedName>
        <fullName evidence="2">Apolipoprotein N-acyltransferase N-terminal domain-containing protein</fullName>
    </recommendedName>
</protein>
<dbReference type="RefSeq" id="WP_249699223.1">
    <property type="nucleotide sequence ID" value="NZ_JAMFLX010000010.1"/>
</dbReference>
<feature type="transmembrane region" description="Helical" evidence="1">
    <location>
        <begin position="167"/>
        <end position="190"/>
    </location>
</feature>
<dbReference type="PANTHER" id="PTHR38686">
    <property type="entry name" value="APOLIPOPROTEIN N-ACYLTRANSFERASE"/>
    <property type="match status" value="1"/>
</dbReference>
<name>A0ABT0PFD7_9GAMM</name>
<dbReference type="EMBL" id="JAMFLX010000010">
    <property type="protein sequence ID" value="MCL6270075.1"/>
    <property type="molecule type" value="Genomic_DNA"/>
</dbReference>
<dbReference type="PANTHER" id="PTHR38686:SF1">
    <property type="entry name" value="APOLIPOPROTEIN N-ACYLTRANSFERASE"/>
    <property type="match status" value="1"/>
</dbReference>
<gene>
    <name evidence="3" type="ORF">M3P05_09035</name>
</gene>